<organism evidence="2 4">
    <name type="scientific">Photobacterium phosphoreum</name>
    <dbReference type="NCBI Taxonomy" id="659"/>
    <lineage>
        <taxon>Bacteria</taxon>
        <taxon>Pseudomonadati</taxon>
        <taxon>Pseudomonadota</taxon>
        <taxon>Gammaproteobacteria</taxon>
        <taxon>Vibrionales</taxon>
        <taxon>Vibrionaceae</taxon>
        <taxon>Photobacterium</taxon>
    </lineage>
</organism>
<dbReference type="EMBL" id="PYMO01000021">
    <property type="protein sequence ID" value="PSU22231.1"/>
    <property type="molecule type" value="Genomic_DNA"/>
</dbReference>
<comment type="caution">
    <text evidence="2">The sequence shown here is derived from an EMBL/GenBank/DDBJ whole genome shotgun (WGS) entry which is preliminary data.</text>
</comment>
<gene>
    <name evidence="2" type="ORF">C9J18_17710</name>
    <name evidence="1" type="ORF">CTM96_16390</name>
</gene>
<dbReference type="Proteomes" id="UP000241405">
    <property type="component" value="Unassembled WGS sequence"/>
</dbReference>
<evidence type="ECO:0000313" key="1">
    <source>
        <dbReference type="EMBL" id="PSU22231.1"/>
    </source>
</evidence>
<proteinExistence type="predicted"/>
<dbReference type="Proteomes" id="UP000241618">
    <property type="component" value="Unassembled WGS sequence"/>
</dbReference>
<sequence>MQTQHRNANLAVSQRAKHKMFINITKRIIGFIWHLNNGQFIMFEMKKTNALESIEKYVKTFTPT</sequence>
<name>A0A2T3K0V4_PHOPO</name>
<dbReference type="AlphaFoldDB" id="A0A2T3K0V4"/>
<accession>A0A2T3K0V4</accession>
<dbReference type="EMBL" id="PYMP01000021">
    <property type="protein sequence ID" value="PSU48236.1"/>
    <property type="molecule type" value="Genomic_DNA"/>
</dbReference>
<evidence type="ECO:0000313" key="3">
    <source>
        <dbReference type="Proteomes" id="UP000241405"/>
    </source>
</evidence>
<evidence type="ECO:0000313" key="2">
    <source>
        <dbReference type="EMBL" id="PSU48236.1"/>
    </source>
</evidence>
<keyword evidence="3" id="KW-1185">Reference proteome</keyword>
<protein>
    <submittedName>
        <fullName evidence="2">Uncharacterized protein</fullName>
    </submittedName>
</protein>
<evidence type="ECO:0000313" key="4">
    <source>
        <dbReference type="Proteomes" id="UP000241618"/>
    </source>
</evidence>
<reference evidence="3 4" key="1">
    <citation type="submission" date="2018-03" db="EMBL/GenBank/DDBJ databases">
        <title>Whole genome sequencing of Histamine producing bacteria.</title>
        <authorList>
            <person name="Butler K."/>
        </authorList>
    </citation>
    <scope>NUCLEOTIDE SEQUENCE [LARGE SCALE GENOMIC DNA]</scope>
    <source>
        <strain evidence="2 4">FS-6.1</strain>
        <strain evidence="1 3">FS-6.2</strain>
    </source>
</reference>